<evidence type="ECO:0000313" key="1">
    <source>
        <dbReference type="EMBL" id="TBN57250.1"/>
    </source>
</evidence>
<accession>A0A4Q9GY79</accession>
<name>A0A4Q9GY79_9MICO</name>
<reference evidence="2" key="1">
    <citation type="submission" date="2019-02" db="EMBL/GenBank/DDBJ databases">
        <title>Glaciihabitans arcticus sp. nov., a psychrotolerant bacterium isolated from polar soil.</title>
        <authorList>
            <person name="Dahal R.H."/>
        </authorList>
    </citation>
    <scope>NUCLEOTIDE SEQUENCE [LARGE SCALE GENOMIC DNA]</scope>
    <source>
        <strain evidence="2">RP-3-7</strain>
    </source>
</reference>
<evidence type="ECO:0000313" key="2">
    <source>
        <dbReference type="Proteomes" id="UP000294194"/>
    </source>
</evidence>
<dbReference type="AlphaFoldDB" id="A0A4Q9GY79"/>
<organism evidence="1 2">
    <name type="scientific">Glaciihabitans arcticus</name>
    <dbReference type="NCBI Taxonomy" id="2668039"/>
    <lineage>
        <taxon>Bacteria</taxon>
        <taxon>Bacillati</taxon>
        <taxon>Actinomycetota</taxon>
        <taxon>Actinomycetes</taxon>
        <taxon>Micrococcales</taxon>
        <taxon>Microbacteriaceae</taxon>
        <taxon>Glaciihabitans</taxon>
    </lineage>
</organism>
<dbReference type="Proteomes" id="UP000294194">
    <property type="component" value="Unassembled WGS sequence"/>
</dbReference>
<proteinExistence type="predicted"/>
<comment type="caution">
    <text evidence="1">The sequence shown here is derived from an EMBL/GenBank/DDBJ whole genome shotgun (WGS) entry which is preliminary data.</text>
</comment>
<gene>
    <name evidence="1" type="ORF">EYE40_07475</name>
</gene>
<sequence length="78" mass="8676">MEDNNVEIVLSADEALVLLDWLARTTEQAHPAPFNDQAEQRVLWDLEASLESILTAPLDSNYAALIEAARGRIRDPSD</sequence>
<keyword evidence="2" id="KW-1185">Reference proteome</keyword>
<dbReference type="EMBL" id="SISG01000001">
    <property type="protein sequence ID" value="TBN57250.1"/>
    <property type="molecule type" value="Genomic_DNA"/>
</dbReference>
<protein>
    <submittedName>
        <fullName evidence="1">Uncharacterized protein</fullName>
    </submittedName>
</protein>